<sequence>MVRDAFALLWIGAALRFAFIVYGEWQDAHLEVPYTDIDYTVFSDAAAFMYEGKSPYLRDTYRYSPLLALLLLPNVCLHPSWGKFLFSAADLLVGYLILKLLQLQKVSQKYFAMYLATWLFNPYTFTIGTRGNCEALVCAMILWFLIRLKSGRLVEAAIWYGVAVHFRIYPIIYVLPILLILSDNYVKGANVLDFSNVNAQAAEKHESVDNVQSSCSIANHGQDITSLHKKTHKSILGDCFHAAQCLNRHRIQFGLISGAVFFLLTGICYKLYGTDFLHEALLYHVTRTDPRHNFSIYFYYIYLHQNYGFSIIERLVAFIPQMFMQVVLAAYFFKDIPFCLFLQTVGFVAFNKVITAQYFVWFFCLLPLILPSISLKFKWKGALCMALWSGAQLHWLAWAYLLEFQGKNVFFQLWLASIIFFAANMFIISIFILSYSRNNTQLDSKTSLSIPAHHKKSE</sequence>
<reference evidence="2" key="1">
    <citation type="journal article" date="2024" name="Proc. Natl. Acad. Sci. U.S.A.">
        <title>Extraordinary preservation of gene collinearity over three hundred million years revealed in homosporous lycophytes.</title>
        <authorList>
            <person name="Li C."/>
            <person name="Wickell D."/>
            <person name="Kuo L.Y."/>
            <person name="Chen X."/>
            <person name="Nie B."/>
            <person name="Liao X."/>
            <person name="Peng D."/>
            <person name="Ji J."/>
            <person name="Jenkins J."/>
            <person name="Williams M."/>
            <person name="Shu S."/>
            <person name="Plott C."/>
            <person name="Barry K."/>
            <person name="Rajasekar S."/>
            <person name="Grimwood J."/>
            <person name="Han X."/>
            <person name="Sun S."/>
            <person name="Hou Z."/>
            <person name="He W."/>
            <person name="Dai G."/>
            <person name="Sun C."/>
            <person name="Schmutz J."/>
            <person name="Leebens-Mack J.H."/>
            <person name="Li F.W."/>
            <person name="Wang L."/>
        </authorList>
    </citation>
    <scope>NUCLEOTIDE SEQUENCE [LARGE SCALE GENOMIC DNA]</scope>
    <source>
        <strain evidence="2">cv. PW_Plant_1</strain>
    </source>
</reference>
<keyword evidence="2" id="KW-1185">Reference proteome</keyword>
<name>A0ACC2E1A2_DIPCM</name>
<gene>
    <name evidence="1" type="ORF">O6H91_04G111500</name>
</gene>
<evidence type="ECO:0000313" key="1">
    <source>
        <dbReference type="EMBL" id="KAJ7560042.1"/>
    </source>
</evidence>
<comment type="caution">
    <text evidence="1">The sequence shown here is derived from an EMBL/GenBank/DDBJ whole genome shotgun (WGS) entry which is preliminary data.</text>
</comment>
<evidence type="ECO:0000313" key="2">
    <source>
        <dbReference type="Proteomes" id="UP001162992"/>
    </source>
</evidence>
<proteinExistence type="predicted"/>
<accession>A0ACC2E1A2</accession>
<dbReference type="Proteomes" id="UP001162992">
    <property type="component" value="Chromosome 4"/>
</dbReference>
<organism evidence="1 2">
    <name type="scientific">Diphasiastrum complanatum</name>
    <name type="common">Issler's clubmoss</name>
    <name type="synonym">Lycopodium complanatum</name>
    <dbReference type="NCBI Taxonomy" id="34168"/>
    <lineage>
        <taxon>Eukaryota</taxon>
        <taxon>Viridiplantae</taxon>
        <taxon>Streptophyta</taxon>
        <taxon>Embryophyta</taxon>
        <taxon>Tracheophyta</taxon>
        <taxon>Lycopodiopsida</taxon>
        <taxon>Lycopodiales</taxon>
        <taxon>Lycopodiaceae</taxon>
        <taxon>Lycopodioideae</taxon>
        <taxon>Diphasiastrum</taxon>
    </lineage>
</organism>
<dbReference type="EMBL" id="CM055095">
    <property type="protein sequence ID" value="KAJ7560042.1"/>
    <property type="molecule type" value="Genomic_DNA"/>
</dbReference>
<protein>
    <submittedName>
        <fullName evidence="1">Uncharacterized protein</fullName>
    </submittedName>
</protein>